<keyword evidence="3" id="KW-1185">Reference proteome</keyword>
<dbReference type="OrthoDB" id="5370011at2759"/>
<reference evidence="2 3" key="1">
    <citation type="journal article" date="2013" name="PLoS Genet.">
        <title>The genome and development-dependent transcriptomes of Pyronema confluens: a window into fungal evolution.</title>
        <authorList>
            <person name="Traeger S."/>
            <person name="Altegoer F."/>
            <person name="Freitag M."/>
            <person name="Gabaldon T."/>
            <person name="Kempken F."/>
            <person name="Kumar A."/>
            <person name="Marcet-Houben M."/>
            <person name="Poggeler S."/>
            <person name="Stajich J.E."/>
            <person name="Nowrousian M."/>
        </authorList>
    </citation>
    <scope>NUCLEOTIDE SEQUENCE [LARGE SCALE GENOMIC DNA]</scope>
    <source>
        <strain evidence="3">CBS 100304</strain>
        <tissue evidence="2">Vegetative mycelium</tissue>
    </source>
</reference>
<dbReference type="EMBL" id="HF935878">
    <property type="protein sequence ID" value="CCX32480.1"/>
    <property type="molecule type" value="Genomic_DNA"/>
</dbReference>
<dbReference type="OMA" id="RVHRTCH"/>
<name>U4LSW3_PYROM</name>
<evidence type="ECO:0000313" key="3">
    <source>
        <dbReference type="Proteomes" id="UP000018144"/>
    </source>
</evidence>
<evidence type="ECO:0000313" key="2">
    <source>
        <dbReference type="EMBL" id="CCX32480.1"/>
    </source>
</evidence>
<feature type="compositionally biased region" description="Low complexity" evidence="1">
    <location>
        <begin position="16"/>
        <end position="58"/>
    </location>
</feature>
<sequence>MAGEAEKSSSIRRRFTTSIKRIMSNKSGKSQPSGGSPSVIDAAPAAAGSAAASPAAAGTHKPYRPPKNPTAPPPNMTAAERAQALFKKHGLEVKSSDLPLSTAPQAERVQKDIRMRVHRTCHKCETPYGPDKTCTQCGHKRCKRCPRQPLKKGKDKGKEKVTAKGITAPGYKKRRGDFMYGITIPGRRGGQDLVHKEVRQRVHRKCHHCDEDFAGEKVCKKCSHHRCKKCPRLPTKSKNHGPDYYQKADPTDSENEHFPPPPRRTYKKPRRRIHWTCSKCETTFIEKTRICSGCGSNRDDTGVRDPPKKPKFKGASEGDVQRLSDRLRTTQLSH</sequence>
<protein>
    <submittedName>
        <fullName evidence="2">Uncharacterized protein</fullName>
    </submittedName>
</protein>
<proteinExistence type="predicted"/>
<gene>
    <name evidence="2" type="ORF">PCON_13243</name>
</gene>
<accession>U4LSW3</accession>
<feature type="region of interest" description="Disordered" evidence="1">
    <location>
        <begin position="1"/>
        <end position="80"/>
    </location>
</feature>
<feature type="compositionally biased region" description="Pro residues" evidence="1">
    <location>
        <begin position="65"/>
        <end position="75"/>
    </location>
</feature>
<feature type="region of interest" description="Disordered" evidence="1">
    <location>
        <begin position="238"/>
        <end position="269"/>
    </location>
</feature>
<dbReference type="Proteomes" id="UP000018144">
    <property type="component" value="Unassembled WGS sequence"/>
</dbReference>
<dbReference type="eggNOG" id="ENOG502S621">
    <property type="taxonomic scope" value="Eukaryota"/>
</dbReference>
<dbReference type="AlphaFoldDB" id="U4LSW3"/>
<evidence type="ECO:0000256" key="1">
    <source>
        <dbReference type="SAM" id="MobiDB-lite"/>
    </source>
</evidence>
<organism evidence="2 3">
    <name type="scientific">Pyronema omphalodes (strain CBS 100304)</name>
    <name type="common">Pyronema confluens</name>
    <dbReference type="NCBI Taxonomy" id="1076935"/>
    <lineage>
        <taxon>Eukaryota</taxon>
        <taxon>Fungi</taxon>
        <taxon>Dikarya</taxon>
        <taxon>Ascomycota</taxon>
        <taxon>Pezizomycotina</taxon>
        <taxon>Pezizomycetes</taxon>
        <taxon>Pezizales</taxon>
        <taxon>Pyronemataceae</taxon>
        <taxon>Pyronema</taxon>
    </lineage>
</organism>
<feature type="region of interest" description="Disordered" evidence="1">
    <location>
        <begin position="294"/>
        <end position="334"/>
    </location>
</feature>
<feature type="compositionally biased region" description="Basic and acidic residues" evidence="1">
    <location>
        <begin position="297"/>
        <end position="328"/>
    </location>
</feature>